<dbReference type="EnsemblMetazoa" id="Aqu2.1.36700_001">
    <property type="protein sequence ID" value="Aqu2.1.36700_001"/>
    <property type="gene ID" value="Aqu2.1.36700"/>
</dbReference>
<proteinExistence type="inferred from homology"/>
<evidence type="ECO:0000256" key="2">
    <source>
        <dbReference type="SAM" id="MobiDB-lite"/>
    </source>
</evidence>
<accession>A0A1X7V8T3</accession>
<dbReference type="InterPro" id="IPR013865">
    <property type="entry name" value="FAM32A"/>
</dbReference>
<comment type="similarity">
    <text evidence="1">Belongs to the FAM32 family.</text>
</comment>
<dbReference type="InParanoid" id="A0A1X7V8T3"/>
<dbReference type="eggNOG" id="KOG3410">
    <property type="taxonomic scope" value="Eukaryota"/>
</dbReference>
<evidence type="ECO:0008006" key="4">
    <source>
        <dbReference type="Google" id="ProtNLM"/>
    </source>
</evidence>
<evidence type="ECO:0000256" key="1">
    <source>
        <dbReference type="ARBA" id="ARBA00008948"/>
    </source>
</evidence>
<reference evidence="3" key="1">
    <citation type="submission" date="2017-05" db="UniProtKB">
        <authorList>
            <consortium name="EnsemblMetazoa"/>
        </authorList>
    </citation>
    <scope>IDENTIFICATION</scope>
</reference>
<dbReference type="GO" id="GO:0005730">
    <property type="term" value="C:nucleolus"/>
    <property type="evidence" value="ECO:0007669"/>
    <property type="project" value="TreeGrafter"/>
</dbReference>
<dbReference type="STRING" id="400682.A0A1X7V8T3"/>
<evidence type="ECO:0000313" key="3">
    <source>
        <dbReference type="EnsemblMetazoa" id="Aqu2.1.36700_001"/>
    </source>
</evidence>
<feature type="region of interest" description="Disordered" evidence="2">
    <location>
        <begin position="30"/>
        <end position="64"/>
    </location>
</feature>
<dbReference type="PANTHER" id="PTHR13282">
    <property type="entry name" value="PROTEIN FAM32A"/>
    <property type="match status" value="1"/>
</dbReference>
<organism evidence="3">
    <name type="scientific">Amphimedon queenslandica</name>
    <name type="common">Sponge</name>
    <dbReference type="NCBI Taxonomy" id="400682"/>
    <lineage>
        <taxon>Eukaryota</taxon>
        <taxon>Metazoa</taxon>
        <taxon>Porifera</taxon>
        <taxon>Demospongiae</taxon>
        <taxon>Heteroscleromorpha</taxon>
        <taxon>Haplosclerida</taxon>
        <taxon>Niphatidae</taxon>
        <taxon>Amphimedon</taxon>
    </lineage>
</organism>
<name>A0A1X7V8T3_AMPQE</name>
<dbReference type="PANTHER" id="PTHR13282:SF6">
    <property type="entry name" value="PROTEIN FAM32A"/>
    <property type="match status" value="1"/>
</dbReference>
<sequence>MASKADSKMDEAFGNIMSGSLKLKGIGSLGKVKKKKKTNKAKEQKERILKKAEKSHKERVEELNGKLDTLSEHYDIPKVSWTK</sequence>
<protein>
    <recommendedName>
        <fullName evidence="4">Protein FAM32A</fullName>
    </recommendedName>
</protein>
<feature type="compositionally biased region" description="Basic and acidic residues" evidence="2">
    <location>
        <begin position="40"/>
        <end position="64"/>
    </location>
</feature>
<dbReference type="AlphaFoldDB" id="A0A1X7V8T3"/>
<dbReference type="Pfam" id="PF08555">
    <property type="entry name" value="FAM32A"/>
    <property type="match status" value="1"/>
</dbReference>